<dbReference type="HOGENOM" id="CLU_1619439_0_0_1"/>
<dbReference type="PANTHER" id="PTHR38116:SF5">
    <property type="entry name" value="BZIP DOMAIN-CONTAINING PROTEIN"/>
    <property type="match status" value="1"/>
</dbReference>
<dbReference type="eggNOG" id="ENOG502SK20">
    <property type="taxonomic scope" value="Eukaryota"/>
</dbReference>
<evidence type="ECO:0000313" key="1">
    <source>
        <dbReference type="EMBL" id="EGX94789.1"/>
    </source>
</evidence>
<dbReference type="PANTHER" id="PTHR38116">
    <property type="entry name" value="CHROMOSOME 7, WHOLE GENOME SHOTGUN SEQUENCE"/>
    <property type="match status" value="1"/>
</dbReference>
<accession>G3J8K2</accession>
<dbReference type="Pfam" id="PF11905">
    <property type="entry name" value="DUF3425"/>
    <property type="match status" value="1"/>
</dbReference>
<dbReference type="AlphaFoldDB" id="G3J8K2"/>
<protein>
    <submittedName>
        <fullName evidence="1">Uncharacterized protein</fullName>
    </submittedName>
</protein>
<proteinExistence type="predicted"/>
<organism evidence="1 2">
    <name type="scientific">Cordyceps militaris (strain CM01)</name>
    <name type="common">Caterpillar fungus</name>
    <dbReference type="NCBI Taxonomy" id="983644"/>
    <lineage>
        <taxon>Eukaryota</taxon>
        <taxon>Fungi</taxon>
        <taxon>Dikarya</taxon>
        <taxon>Ascomycota</taxon>
        <taxon>Pezizomycotina</taxon>
        <taxon>Sordariomycetes</taxon>
        <taxon>Hypocreomycetidae</taxon>
        <taxon>Hypocreales</taxon>
        <taxon>Cordycipitaceae</taxon>
        <taxon>Cordyceps</taxon>
    </lineage>
</organism>
<dbReference type="VEuPathDB" id="FungiDB:CCM_03060"/>
<dbReference type="InterPro" id="IPR021833">
    <property type="entry name" value="DUF3425"/>
</dbReference>
<keyword evidence="2" id="KW-1185">Reference proteome</keyword>
<reference evidence="1 2" key="1">
    <citation type="journal article" date="2011" name="Genome Biol.">
        <title>Genome sequence of the insect pathogenic fungus Cordyceps militaris, a valued traditional Chinese medicine.</title>
        <authorList>
            <person name="Zheng P."/>
            <person name="Xia Y."/>
            <person name="Xiao G."/>
            <person name="Xiong C."/>
            <person name="Hu X."/>
            <person name="Zhang S."/>
            <person name="Zheng H."/>
            <person name="Huang Y."/>
            <person name="Zhou Y."/>
            <person name="Wang S."/>
            <person name="Zhao G.P."/>
            <person name="Liu X."/>
            <person name="St Leger R.J."/>
            <person name="Wang C."/>
        </authorList>
    </citation>
    <scope>NUCLEOTIDE SEQUENCE [LARGE SCALE GENOMIC DNA]</scope>
    <source>
        <strain evidence="1 2">CM01</strain>
    </source>
</reference>
<dbReference type="OrthoDB" id="5973539at2759"/>
<evidence type="ECO:0000313" key="2">
    <source>
        <dbReference type="Proteomes" id="UP000001610"/>
    </source>
</evidence>
<gene>
    <name evidence="1" type="ORF">CCM_03060</name>
</gene>
<name>G3J8K2_CORMM</name>
<dbReference type="Proteomes" id="UP000001610">
    <property type="component" value="Unassembled WGS sequence"/>
</dbReference>
<sequence>MASLCLHVGMTKDMLCVAKAMSPFFRPTGEIANGTCADAVVKTVQVIFKSLKPDMRPVREQIICQHVAFIDVLPFPTLRRNVINSGEAIDLTEFYHDLIDGLIFWGGTAKKSTAGSADGHVSAGTPWESRSWEARTWFLRKYWALLGGEEGELVRQSEWWRNVRGDDTDLWLEV</sequence>
<dbReference type="InParanoid" id="G3J8K2"/>
<dbReference type="EMBL" id="JH126400">
    <property type="protein sequence ID" value="EGX94789.1"/>
    <property type="molecule type" value="Genomic_DNA"/>
</dbReference>
<dbReference type="RefSeq" id="XP_006668275.1">
    <property type="nucleotide sequence ID" value="XM_006668212.1"/>
</dbReference>
<dbReference type="KEGG" id="cmt:CCM_03060"/>
<dbReference type="GeneID" id="18165087"/>